<dbReference type="EC" id="5.1.99.5" evidence="3"/>
<evidence type="ECO:0000256" key="5">
    <source>
        <dbReference type="ARBA" id="ARBA00093199"/>
    </source>
</evidence>
<comment type="catalytic activity">
    <reaction evidence="5">
        <text>D-5-benzylhydantoin = L-5-benzylhydantoin</text>
        <dbReference type="Rhea" id="RHEA:83991"/>
        <dbReference type="ChEBI" id="CHEBI:176864"/>
        <dbReference type="ChEBI" id="CHEBI:233540"/>
    </reaction>
</comment>
<comment type="catalytic activity">
    <reaction evidence="6">
        <text>D-5-isobutylhydantoin = L-5-isobutylhydantoin</text>
        <dbReference type="Rhea" id="RHEA:84231"/>
        <dbReference type="ChEBI" id="CHEBI:233609"/>
        <dbReference type="ChEBI" id="CHEBI:233610"/>
    </reaction>
</comment>
<dbReference type="OrthoDB" id="9791723at2"/>
<dbReference type="InterPro" id="IPR015942">
    <property type="entry name" value="Asp/Glu/hydantoin_racemase"/>
</dbReference>
<dbReference type="AlphaFoldDB" id="A0A2W7BUR2"/>
<reference evidence="8" key="1">
    <citation type="submission" date="2017-03" db="EMBL/GenBank/DDBJ databases">
        <authorList>
            <person name="Safronova V.I."/>
            <person name="Sazanova A.L."/>
            <person name="Chirak E.R."/>
        </authorList>
    </citation>
    <scope>NUCLEOTIDE SEQUENCE [LARGE SCALE GENOMIC DNA]</scope>
    <source>
        <strain evidence="8">Ach-343</strain>
    </source>
</reference>
<comment type="catalytic activity">
    <reaction evidence="2">
        <text>a D-5-monosubstituted hydantoin = a L-5-monosubstituted hydantoin</text>
        <dbReference type="Rhea" id="RHEA:46624"/>
        <dbReference type="ChEBI" id="CHEBI:86339"/>
        <dbReference type="ChEBI" id="CHEBI:86340"/>
        <dbReference type="EC" id="5.1.99.5"/>
    </reaction>
</comment>
<sequence>MRILVINPNTTASMTAKIGKAAMSVASAETEIISVNPGDGPPSIEGYFDEAFAVPGIIAEMSKAAAIDAYVIACFDDTGLDAARCATEAPVIGIGEAAFHLASLVAGKFSVVTTLARSVPAIEHNLVKYGLASRCAKVRSSEVAVLDLELPGSNARRRISDEIARAIAEDRAEAIVLGCAGMADLASSLSQEHGVPVLDGVACAVTLAESLFRVGLRTSKVGGYAAPRSKRFSGIYESLSPAGAAAAVISPT</sequence>
<comment type="caution">
    <text evidence="7">The sequence shown here is derived from an EMBL/GenBank/DDBJ whole genome shotgun (WGS) entry which is preliminary data.</text>
</comment>
<organism evidence="7 8">
    <name type="scientific">Mesorhizobium kowhaii</name>
    <dbReference type="NCBI Taxonomy" id="1300272"/>
    <lineage>
        <taxon>Bacteria</taxon>
        <taxon>Pseudomonadati</taxon>
        <taxon>Pseudomonadota</taxon>
        <taxon>Alphaproteobacteria</taxon>
        <taxon>Hyphomicrobiales</taxon>
        <taxon>Phyllobacteriaceae</taxon>
        <taxon>Mesorhizobium</taxon>
    </lineage>
</organism>
<dbReference type="EMBL" id="MZXV01000070">
    <property type="protein sequence ID" value="PZV34635.1"/>
    <property type="molecule type" value="Genomic_DNA"/>
</dbReference>
<name>A0A2W7BUR2_9HYPH</name>
<evidence type="ECO:0000313" key="7">
    <source>
        <dbReference type="EMBL" id="PZV34635.1"/>
    </source>
</evidence>
<evidence type="ECO:0000256" key="4">
    <source>
        <dbReference type="ARBA" id="ARBA00067972"/>
    </source>
</evidence>
<evidence type="ECO:0000256" key="3">
    <source>
        <dbReference type="ARBA" id="ARBA00066406"/>
    </source>
</evidence>
<dbReference type="GO" id="GO:0036348">
    <property type="term" value="F:hydantoin racemase activity"/>
    <property type="evidence" value="ECO:0007669"/>
    <property type="project" value="UniProtKB-EC"/>
</dbReference>
<evidence type="ECO:0000256" key="1">
    <source>
        <dbReference type="ARBA" id="ARBA00038414"/>
    </source>
</evidence>
<evidence type="ECO:0000313" key="8">
    <source>
        <dbReference type="Proteomes" id="UP000248616"/>
    </source>
</evidence>
<comment type="similarity">
    <text evidence="1">Belongs to the HyuE racemase family.</text>
</comment>
<dbReference type="InterPro" id="IPR052186">
    <property type="entry name" value="Hydantoin_racemase-like"/>
</dbReference>
<dbReference type="PANTHER" id="PTHR28047:SF5">
    <property type="entry name" value="PROTEIN DCG1"/>
    <property type="match status" value="1"/>
</dbReference>
<evidence type="ECO:0000256" key="2">
    <source>
        <dbReference type="ARBA" id="ARBA00051635"/>
    </source>
</evidence>
<dbReference type="FunFam" id="3.40.50.12500:FF:000001">
    <property type="entry name" value="Putative hydantoin racemase"/>
    <property type="match status" value="1"/>
</dbReference>
<proteinExistence type="inferred from homology"/>
<dbReference type="GO" id="GO:0047661">
    <property type="term" value="F:amino-acid racemase activity"/>
    <property type="evidence" value="ECO:0007669"/>
    <property type="project" value="InterPro"/>
</dbReference>
<protein>
    <recommendedName>
        <fullName evidence="4">Hydantoin racemase</fullName>
        <ecNumber evidence="3">5.1.99.5</ecNumber>
    </recommendedName>
</protein>
<dbReference type="Pfam" id="PF01177">
    <property type="entry name" value="Asp_Glu_race"/>
    <property type="match status" value="1"/>
</dbReference>
<dbReference type="Proteomes" id="UP000248616">
    <property type="component" value="Unassembled WGS sequence"/>
</dbReference>
<dbReference type="RefSeq" id="WP_111547950.1">
    <property type="nucleotide sequence ID" value="NZ_MZXV01000070.1"/>
</dbReference>
<gene>
    <name evidence="7" type="ORF">B5V02_31480</name>
</gene>
<dbReference type="Gene3D" id="3.40.50.12500">
    <property type="match status" value="1"/>
</dbReference>
<dbReference type="InterPro" id="IPR053714">
    <property type="entry name" value="Iso_Racemase_Enz_sf"/>
</dbReference>
<keyword evidence="8" id="KW-1185">Reference proteome</keyword>
<evidence type="ECO:0000256" key="6">
    <source>
        <dbReference type="ARBA" id="ARBA00093234"/>
    </source>
</evidence>
<accession>A0A2W7BUR2</accession>
<dbReference type="PANTHER" id="PTHR28047">
    <property type="entry name" value="PROTEIN DCG1"/>
    <property type="match status" value="1"/>
</dbReference>